<protein>
    <submittedName>
        <fullName evidence="6">Phage tail tape measure protein, TP901 family</fullName>
    </submittedName>
</protein>
<keyword evidence="4" id="KW-0812">Transmembrane</keyword>
<reference evidence="6 7" key="1">
    <citation type="submission" date="2009-04" db="EMBL/GenBank/DDBJ databases">
        <authorList>
            <person name="Qin X."/>
            <person name="Bachman B."/>
            <person name="Battles P."/>
            <person name="Bell A."/>
            <person name="Bess C."/>
            <person name="Bickham C."/>
            <person name="Chaboub L."/>
            <person name="Chen D."/>
            <person name="Coyle M."/>
            <person name="Deiros D.R."/>
            <person name="Dinh H."/>
            <person name="Forbes L."/>
            <person name="Fowler G."/>
            <person name="Francisco L."/>
            <person name="Fu Q."/>
            <person name="Gubbala S."/>
            <person name="Hale W."/>
            <person name="Han Y."/>
            <person name="Hemphill L."/>
            <person name="Highlander S.K."/>
            <person name="Hirani K."/>
            <person name="Hogues M."/>
            <person name="Jackson L."/>
            <person name="Jakkamsetti A."/>
            <person name="Javaid M."/>
            <person name="Jiang H."/>
            <person name="Korchina V."/>
            <person name="Kovar C."/>
            <person name="Lara F."/>
            <person name="Lee S."/>
            <person name="Mata R."/>
            <person name="Mathew T."/>
            <person name="Moen C."/>
            <person name="Morales K."/>
            <person name="Munidasa M."/>
            <person name="Nazareth L."/>
            <person name="Ngo R."/>
            <person name="Nguyen L."/>
            <person name="Okwuonu G."/>
            <person name="Ongeri F."/>
            <person name="Patil S."/>
            <person name="Petrosino J."/>
            <person name="Pham C."/>
            <person name="Pham P."/>
            <person name="Pu L.-L."/>
            <person name="Puazo M."/>
            <person name="Raj R."/>
            <person name="Reid J."/>
            <person name="Rouhana J."/>
            <person name="Saada N."/>
            <person name="Shang Y."/>
            <person name="Simmons D."/>
            <person name="Thornton R."/>
            <person name="Warren J."/>
            <person name="Weissenberger G."/>
            <person name="Zhang J."/>
            <person name="Zhang L."/>
            <person name="Zhou C."/>
            <person name="Zhu D."/>
            <person name="Muzny D."/>
            <person name="Worley K."/>
            <person name="Gibbs R."/>
        </authorList>
    </citation>
    <scope>NUCLEOTIDE SEQUENCE [LARGE SCALE GENOMIC DNA]</scope>
    <source>
        <strain evidence="6 7">ATCC 33313</strain>
    </source>
</reference>
<keyword evidence="2" id="KW-0175">Coiled coil</keyword>
<feature type="coiled-coil region" evidence="2">
    <location>
        <begin position="134"/>
        <end position="182"/>
    </location>
</feature>
<evidence type="ECO:0000256" key="1">
    <source>
        <dbReference type="ARBA" id="ARBA00022612"/>
    </source>
</evidence>
<gene>
    <name evidence="6" type="ORF">HMPREF0877_0164</name>
</gene>
<evidence type="ECO:0000259" key="5">
    <source>
        <dbReference type="Pfam" id="PF10145"/>
    </source>
</evidence>
<evidence type="ECO:0000256" key="4">
    <source>
        <dbReference type="SAM" id="Phobius"/>
    </source>
</evidence>
<feature type="region of interest" description="Disordered" evidence="3">
    <location>
        <begin position="1789"/>
        <end position="1854"/>
    </location>
</feature>
<dbReference type="HOGENOM" id="CLU_232803_0_0_9"/>
<evidence type="ECO:0000256" key="2">
    <source>
        <dbReference type="SAM" id="Coils"/>
    </source>
</evidence>
<dbReference type="STRING" id="585506.HMPREF0877_0164"/>
<comment type="caution">
    <text evidence="6">The sequence shown here is derived from an EMBL/GenBank/DDBJ whole genome shotgun (WGS) entry which is preliminary data.</text>
</comment>
<dbReference type="eggNOG" id="COG5283">
    <property type="taxonomic scope" value="Bacteria"/>
</dbReference>
<dbReference type="RefSeq" id="WP_002829089.1">
    <property type="nucleotide sequence ID" value="NZ_GG697136.1"/>
</dbReference>
<dbReference type="PANTHER" id="PTHR37813">
    <property type="entry name" value="FELS-2 PROPHAGE PROTEIN"/>
    <property type="match status" value="1"/>
</dbReference>
<dbReference type="Pfam" id="PF10145">
    <property type="entry name" value="PhageMin_Tail"/>
    <property type="match status" value="1"/>
</dbReference>
<proteinExistence type="predicted"/>
<feature type="coiled-coil region" evidence="2">
    <location>
        <begin position="225"/>
        <end position="266"/>
    </location>
</feature>
<organism evidence="6 7">
    <name type="scientific">Weissella paramesenteroides ATCC 33313</name>
    <dbReference type="NCBI Taxonomy" id="585506"/>
    <lineage>
        <taxon>Bacteria</taxon>
        <taxon>Bacillati</taxon>
        <taxon>Bacillota</taxon>
        <taxon>Bacilli</taxon>
        <taxon>Lactobacillales</taxon>
        <taxon>Lactobacillaceae</taxon>
        <taxon>Weissella</taxon>
    </lineage>
</organism>
<keyword evidence="4" id="KW-0472">Membrane</keyword>
<feature type="transmembrane region" description="Helical" evidence="4">
    <location>
        <begin position="975"/>
        <end position="998"/>
    </location>
</feature>
<accession>C5R869</accession>
<feature type="compositionally biased region" description="Polar residues" evidence="3">
    <location>
        <begin position="1836"/>
        <end position="1854"/>
    </location>
</feature>
<evidence type="ECO:0000313" key="7">
    <source>
        <dbReference type="Proteomes" id="UP000004528"/>
    </source>
</evidence>
<sequence>MAGNDIVVRALLDDSGFVRKWANLAREIKTNTALWKTQFRELSSSGNWVKAYQAKLEGLQRTSKLYEQESKDLARQMEATARVTREANPVYDQLKEKIEALAKQGGQGATEKMAKLQAQLAKTAETVERTNPEYDKLASKLATTNEKMSQTNEQIKKTNSGYIAAQNQVQKLSHEYELLDKTRQADIKLADAQGQSMTAAAKNVAGLTAQHSKLSEKLLAEKSVLNELKSAKDKDTDAIEKQELQVKDLALQEANLTREYKEAKVALAQETAGTKELASSTKELEATRRADIQALELQGDKEGAQVKNYRMLGESVKAYEQQIKAEQSVLKEVGHQFGRNSDEYREQIAVIRDLKSSYTSLISEEKQAAYALKSTGLELVNENLKQLRASVKASAETFRMVGDEANALRTEETGLKTETTLLADKQKQLKTALASASQEFGSSSTKAKELRRDLQQLKEDSAQNKIRIDDNSVKQAEESVKSLDRELALMQAKTRESEAVFRANNQTLLANREHVIGLSQQYKILGSTLTAQVNKLNELTSAERQNASAISEQRVAIANTKANMASMAGEITKTAKTLPGMSTGFARVVDGSNKIGNSLRNTGRTMTSFGMNAVMNTTMIGGAFAKGAKDAAELSHAYNINYNLLKTSGEGAAESQRTVNKMRVEGRKLSLEYGDSQKTIAKGYEELIRRGYDGESALASLKDIMYASKASGDSLSDTLRTTTSTLEGFGLRSTDASTQMKNTRMVANTLAYAADTTATDFHGMGVAMTYVSQAAHTVGYSVSDTASAIGVLSNNGVEAEKAGTGFRKVLTSLSAPTATAKDTLDSFGVKLTEVDAKTGKTKLRSLPDIFGQLNGAIKDLPQDQQLGILKAVFGQTGMQAAGIFLNNTKQLSETMKDVGANATEAGSYIQKLAHANMKDPASQMKIFKATLDDVVMQLGDSMMPTINKTMQGIERLIHWFSGLSDGTKSLIANTALASAGLGAMALVFGPLVSSVGIATKTVSGFIKIAGRIKDVTTMAELAGAVTGFGRYGSAAGKAGKEAKLLSEANKGLTFAEIAAQTGVGAAGLGKFGGAAGKAGKEVATAGKSAGLLKTAGAALFGTMGVGVPVMLGLAAAAAVGVVGWKVYKDHVDKVKKAEKERQETGKYNIKMTQSQAKEFSKMQKEADVAEISLRKLSNVKLNPENIKDAAGAFGSWAQVVNSQVQGDIDKTSARIKKLQAILDDPSASAAMKSAAKSEIDTLNEKNQSYEYSKQTVTNAQQEVTDILTKAANEHRSLTKDEMAKMEEDRKAILAEQIQTNTKFSQSQRDALTDMINNADLSDLSLKQLRTSMKNYGEVLGQSLGDAITQAKEQAKAIGGKEGKRLAWKDFFEQNAESIKPLVSDFNTQLKKIDWDNQAQSVKDYGKSYDNLKASVQAAGIDWGQFQKQFHIASKQGVEDVENWNHTTPEQKEIMLKNDEGHAVLLNAMEGLDSWNGLSVEEKAFIAEDKASEALIKPLEKSGEWDKMDPKIKNLIVKDLASGNTDRAKAKVALWNASKADSKNLKANDAASKVLAQAGIKFQDWNKLSPKEKRLVAEDLSSGKVDSAKNRINVWNTLKPGKKKLEATDAATKLLKTAGVSVDQYNKLSPRKKKLLADDLASGNVKGAKKQVADWNKISPKQAKIIAKNMATKEAQLAVGSVKNWNKLTPKQQKILVNDMASGKTDKAKQKIALWNAAKPNAKNLTAKDSASKLLSSAGIKLKDWNKLTPSQKKLIANDLASGKSTTARKQIESWNKQKAAQKKLEALNRTHPGVMGAQGTIDSLHGKTSPLKGSNQAGPGKASAQGTIDSLHGKTSPLQASNQAGQGKGSAQRTINSLQGKTANLHASNQTHGGVSSAKSSIDSVHGKTVTITSVFKSIYKKIKEGFATGTSGASTDGNYWLGDGGKNEPYLTPEGRLGVSPADWTLTPLPAGTKVWSSMSAFSADTGRTIDPSMIPKFATGGTVPVAGQMQGIVNANDTFRTQQQQPAPQSTVVNVDNQDVIQVLQKMVSLLTEGNQINKNNRSNTYVESAKSMSERLAFEAMKEQRGSMG</sequence>
<dbReference type="OrthoDB" id="2137849at2"/>
<dbReference type="NCBIfam" id="TIGR01760">
    <property type="entry name" value="tape_meas_TP901"/>
    <property type="match status" value="1"/>
</dbReference>
<evidence type="ECO:0000313" key="6">
    <source>
        <dbReference type="EMBL" id="EER75653.1"/>
    </source>
</evidence>
<feature type="transmembrane region" description="Helical" evidence="4">
    <location>
        <begin position="1097"/>
        <end position="1124"/>
    </location>
</feature>
<keyword evidence="1" id="KW-1188">Viral release from host cell</keyword>
<dbReference type="PANTHER" id="PTHR37813:SF1">
    <property type="entry name" value="FELS-2 PROPHAGE PROTEIN"/>
    <property type="match status" value="1"/>
</dbReference>
<name>C5R869_WEIPA</name>
<feature type="coiled-coil region" evidence="2">
    <location>
        <begin position="440"/>
        <end position="493"/>
    </location>
</feature>
<evidence type="ECO:0000256" key="3">
    <source>
        <dbReference type="SAM" id="MobiDB-lite"/>
    </source>
</evidence>
<keyword evidence="7" id="KW-1185">Reference proteome</keyword>
<keyword evidence="4" id="KW-1133">Transmembrane helix</keyword>
<dbReference type="InterPro" id="IPR010090">
    <property type="entry name" value="Phage_tape_meas"/>
</dbReference>
<feature type="domain" description="Phage tail tape measure protein" evidence="5">
    <location>
        <begin position="668"/>
        <end position="874"/>
    </location>
</feature>
<dbReference type="Proteomes" id="UP000004528">
    <property type="component" value="Unassembled WGS sequence"/>
</dbReference>
<dbReference type="EMBL" id="ACKU01000004">
    <property type="protein sequence ID" value="EER75653.1"/>
    <property type="molecule type" value="Genomic_DNA"/>
</dbReference>
<feature type="coiled-coil region" evidence="2">
    <location>
        <begin position="49"/>
        <end position="76"/>
    </location>
</feature>